<evidence type="ECO:0000313" key="2">
    <source>
        <dbReference type="EMBL" id="MFK4442355.1"/>
    </source>
</evidence>
<sequence length="126" mass="13861">MKILHGRQGSLALISNLFFPEHTYQPDATQNDTHAVEGLEFLNFPGHCLSGVRFVPLLSSTTVSGISARPTIIPCRWRRHNGVGHVATHVSPHNVQRMMESFKISLAAALAVLIVGDIVCHWARSL</sequence>
<gene>
    <name evidence="2" type="ORF">ABH943_002371</name>
</gene>
<evidence type="ECO:0000313" key="3">
    <source>
        <dbReference type="Proteomes" id="UP001620514"/>
    </source>
</evidence>
<feature type="transmembrane region" description="Helical" evidence="1">
    <location>
        <begin position="104"/>
        <end position="124"/>
    </location>
</feature>
<dbReference type="EMBL" id="JBIYDN010000006">
    <property type="protein sequence ID" value="MFK4442355.1"/>
    <property type="molecule type" value="Genomic_DNA"/>
</dbReference>
<protein>
    <submittedName>
        <fullName evidence="2">Uncharacterized protein</fullName>
    </submittedName>
</protein>
<name>A0ABW8MFC4_9BURK</name>
<reference evidence="2 3" key="2">
    <citation type="submission" date="2024-11" db="EMBL/GenBank/DDBJ databases">
        <title>Using genomics to understand microbial adaptation to soil warming.</title>
        <authorList>
            <person name="Deangelis K.M. PhD."/>
        </authorList>
    </citation>
    <scope>NUCLEOTIDE SEQUENCE [LARGE SCALE GENOMIC DNA]</scope>
    <source>
        <strain evidence="2 3">GAS97</strain>
    </source>
</reference>
<proteinExistence type="predicted"/>
<organism evidence="2 3">
    <name type="scientific">Caballeronia udeis</name>
    <dbReference type="NCBI Taxonomy" id="1232866"/>
    <lineage>
        <taxon>Bacteria</taxon>
        <taxon>Pseudomonadati</taxon>
        <taxon>Pseudomonadota</taxon>
        <taxon>Betaproteobacteria</taxon>
        <taxon>Burkholderiales</taxon>
        <taxon>Burkholderiaceae</taxon>
        <taxon>Caballeronia</taxon>
    </lineage>
</organism>
<reference evidence="2 3" key="1">
    <citation type="submission" date="2024-10" db="EMBL/GenBank/DDBJ databases">
        <authorList>
            <person name="Deangelis K."/>
            <person name="Huntemann M."/>
            <person name="Clum A."/>
            <person name="Wang J."/>
            <person name="Palaniappan K."/>
            <person name="Ritter S."/>
            <person name="Chen I.-M."/>
            <person name="Stamatis D."/>
            <person name="Reddy T."/>
            <person name="O'Malley R."/>
            <person name="Daum C."/>
            <person name="Ng V."/>
            <person name="Ivanova N."/>
            <person name="Kyrpides N."/>
            <person name="Woyke T."/>
        </authorList>
    </citation>
    <scope>NUCLEOTIDE SEQUENCE [LARGE SCALE GENOMIC DNA]</scope>
    <source>
        <strain evidence="2 3">GAS97</strain>
    </source>
</reference>
<comment type="caution">
    <text evidence="2">The sequence shown here is derived from an EMBL/GenBank/DDBJ whole genome shotgun (WGS) entry which is preliminary data.</text>
</comment>
<keyword evidence="1" id="KW-1133">Transmembrane helix</keyword>
<dbReference type="Proteomes" id="UP001620514">
    <property type="component" value="Unassembled WGS sequence"/>
</dbReference>
<keyword evidence="1" id="KW-0472">Membrane</keyword>
<keyword evidence="3" id="KW-1185">Reference proteome</keyword>
<evidence type="ECO:0000256" key="1">
    <source>
        <dbReference type="SAM" id="Phobius"/>
    </source>
</evidence>
<keyword evidence="1" id="KW-0812">Transmembrane</keyword>
<accession>A0ABW8MFC4</accession>